<dbReference type="Proteomes" id="UP000518266">
    <property type="component" value="Unassembled WGS sequence"/>
</dbReference>
<evidence type="ECO:0000256" key="2">
    <source>
        <dbReference type="ARBA" id="ARBA00022741"/>
    </source>
</evidence>
<evidence type="ECO:0000313" key="6">
    <source>
        <dbReference type="Proteomes" id="UP000518266"/>
    </source>
</evidence>
<dbReference type="GO" id="GO:0005524">
    <property type="term" value="F:ATP binding"/>
    <property type="evidence" value="ECO:0007669"/>
    <property type="project" value="UniProtKB-KW"/>
</dbReference>
<organism evidence="5 6">
    <name type="scientific">Dissostichus mawsoni</name>
    <name type="common">Antarctic cod</name>
    <dbReference type="NCBI Taxonomy" id="36200"/>
    <lineage>
        <taxon>Eukaryota</taxon>
        <taxon>Metazoa</taxon>
        <taxon>Chordata</taxon>
        <taxon>Craniata</taxon>
        <taxon>Vertebrata</taxon>
        <taxon>Euteleostomi</taxon>
        <taxon>Actinopterygii</taxon>
        <taxon>Neopterygii</taxon>
        <taxon>Teleostei</taxon>
        <taxon>Neoteleostei</taxon>
        <taxon>Acanthomorphata</taxon>
        <taxon>Eupercaria</taxon>
        <taxon>Perciformes</taxon>
        <taxon>Notothenioidei</taxon>
        <taxon>Nototheniidae</taxon>
        <taxon>Dissostichus</taxon>
    </lineage>
</organism>
<dbReference type="AlphaFoldDB" id="A0A7J5YBB6"/>
<dbReference type="SUPFAM" id="SSF50084">
    <property type="entry name" value="Myosin S1 fragment, N-terminal domain"/>
    <property type="match status" value="1"/>
</dbReference>
<gene>
    <name evidence="5" type="ORF">F7725_003798</name>
</gene>
<dbReference type="InterPro" id="IPR027417">
    <property type="entry name" value="P-loop_NTPase"/>
</dbReference>
<protein>
    <recommendedName>
        <fullName evidence="4">Myosin N-terminal SH3-like domain-containing protein</fullName>
    </recommendedName>
</protein>
<dbReference type="InterPro" id="IPR001609">
    <property type="entry name" value="Myosin_head_motor_dom-like"/>
</dbReference>
<proteinExistence type="inferred from homology"/>
<dbReference type="OrthoDB" id="312459at2759"/>
<sequence>MPYNGDWGDDVDPPLLVPNETERLDAMNKPYDIKRSFWIKDEKEAFIAGEIQPEDGDKVTVKTSQEAFDVLGFTAEEKMSPMGIFSILEEQCVFPKATEATFKAALYENHLGKSNNFLQLKGGKKAQEAHFELWHMYMQSVSLACAGELRGKGKD</sequence>
<dbReference type="GO" id="GO:0051015">
    <property type="term" value="F:actin filament binding"/>
    <property type="evidence" value="ECO:0007669"/>
    <property type="project" value="InterPro"/>
</dbReference>
<evidence type="ECO:0000256" key="1">
    <source>
        <dbReference type="ARBA" id="ARBA00008314"/>
    </source>
</evidence>
<accession>A0A7J5YBB6</accession>
<dbReference type="GO" id="GO:0016459">
    <property type="term" value="C:myosin complex"/>
    <property type="evidence" value="ECO:0007669"/>
    <property type="project" value="InterPro"/>
</dbReference>
<dbReference type="Pfam" id="PF02736">
    <property type="entry name" value="Myosin_N"/>
    <property type="match status" value="1"/>
</dbReference>
<feature type="domain" description="Myosin N-terminal SH3-like" evidence="4">
    <location>
        <begin position="32"/>
        <end position="84"/>
    </location>
</feature>
<comment type="caution">
    <text evidence="5">The sequence shown here is derived from an EMBL/GenBank/DDBJ whole genome shotgun (WGS) entry which is preliminary data.</text>
</comment>
<dbReference type="PROSITE" id="PS51844">
    <property type="entry name" value="SH3_LIKE"/>
    <property type="match status" value="1"/>
</dbReference>
<dbReference type="InterPro" id="IPR008989">
    <property type="entry name" value="Myosin_S1_N"/>
</dbReference>
<keyword evidence="2" id="KW-0547">Nucleotide-binding</keyword>
<reference evidence="5 6" key="1">
    <citation type="submission" date="2020-03" db="EMBL/GenBank/DDBJ databases">
        <title>Dissostichus mawsoni Genome sequencing and assembly.</title>
        <authorList>
            <person name="Park H."/>
        </authorList>
    </citation>
    <scope>NUCLEOTIDE SEQUENCE [LARGE SCALE GENOMIC DNA]</scope>
    <source>
        <strain evidence="5">DM0001</strain>
        <tissue evidence="5">Muscle</tissue>
    </source>
</reference>
<name>A0A7J5YBB6_DISMA</name>
<comment type="similarity">
    <text evidence="1">Belongs to the TRAFAC class myosin-kinesin ATPase superfamily. Myosin family.</text>
</comment>
<dbReference type="EMBL" id="JAAKFY010000014">
    <property type="protein sequence ID" value="KAF3846720.1"/>
    <property type="molecule type" value="Genomic_DNA"/>
</dbReference>
<dbReference type="Gene3D" id="2.30.30.360">
    <property type="entry name" value="Myosin S1 fragment, N-terminal"/>
    <property type="match status" value="1"/>
</dbReference>
<keyword evidence="3" id="KW-0067">ATP-binding</keyword>
<dbReference type="SUPFAM" id="SSF52540">
    <property type="entry name" value="P-loop containing nucleoside triphosphate hydrolases"/>
    <property type="match status" value="1"/>
</dbReference>
<keyword evidence="6" id="KW-1185">Reference proteome</keyword>
<dbReference type="InterPro" id="IPR004009">
    <property type="entry name" value="SH3_Myosin"/>
</dbReference>
<evidence type="ECO:0000313" key="5">
    <source>
        <dbReference type="EMBL" id="KAF3846720.1"/>
    </source>
</evidence>
<dbReference type="GO" id="GO:0003774">
    <property type="term" value="F:cytoskeletal motor activity"/>
    <property type="evidence" value="ECO:0007669"/>
    <property type="project" value="InterPro"/>
</dbReference>
<dbReference type="Pfam" id="PF00063">
    <property type="entry name" value="Myosin_head"/>
    <property type="match status" value="1"/>
</dbReference>
<evidence type="ECO:0000259" key="4">
    <source>
        <dbReference type="PROSITE" id="PS51844"/>
    </source>
</evidence>
<evidence type="ECO:0000256" key="3">
    <source>
        <dbReference type="ARBA" id="ARBA00022840"/>
    </source>
</evidence>